<comment type="subcellular location">
    <subcellularLocation>
        <location evidence="1">Nucleus</location>
    </subcellularLocation>
</comment>
<dbReference type="PROSITE" id="PS50102">
    <property type="entry name" value="RRM"/>
    <property type="match status" value="1"/>
</dbReference>
<accession>A0A0L8I303</accession>
<dbReference type="InterPro" id="IPR012677">
    <property type="entry name" value="Nucleotide-bd_a/b_plait_sf"/>
</dbReference>
<name>A0A0L8I303_OCTBM</name>
<dbReference type="EMBL" id="KQ416739">
    <property type="protein sequence ID" value="KOF95430.1"/>
    <property type="molecule type" value="Genomic_DNA"/>
</dbReference>
<organism evidence="7">
    <name type="scientific">Octopus bimaculoides</name>
    <name type="common">California two-spotted octopus</name>
    <dbReference type="NCBI Taxonomy" id="37653"/>
    <lineage>
        <taxon>Eukaryota</taxon>
        <taxon>Metazoa</taxon>
        <taxon>Spiralia</taxon>
        <taxon>Lophotrochozoa</taxon>
        <taxon>Mollusca</taxon>
        <taxon>Cephalopoda</taxon>
        <taxon>Coleoidea</taxon>
        <taxon>Octopodiformes</taxon>
        <taxon>Octopoda</taxon>
        <taxon>Incirrata</taxon>
        <taxon>Octopodidae</taxon>
        <taxon>Octopus</taxon>
    </lineage>
</organism>
<dbReference type="InterPro" id="IPR035979">
    <property type="entry name" value="RBD_domain_sf"/>
</dbReference>
<dbReference type="Gene3D" id="3.30.70.330">
    <property type="match status" value="2"/>
</dbReference>
<evidence type="ECO:0000259" key="6">
    <source>
        <dbReference type="PROSITE" id="PS50102"/>
    </source>
</evidence>
<reference evidence="7" key="1">
    <citation type="submission" date="2015-07" db="EMBL/GenBank/DDBJ databases">
        <title>MeaNS - Measles Nucleotide Surveillance Program.</title>
        <authorList>
            <person name="Tran T."/>
            <person name="Druce J."/>
        </authorList>
    </citation>
    <scope>NUCLEOTIDE SEQUENCE</scope>
    <source>
        <strain evidence="7">UCB-OBI-ISO-001</strain>
        <tissue evidence="7">Gonad</tissue>
    </source>
</reference>
<evidence type="ECO:0000256" key="3">
    <source>
        <dbReference type="ARBA" id="ARBA00022884"/>
    </source>
</evidence>
<dbReference type="SMART" id="SM00360">
    <property type="entry name" value="RRM"/>
    <property type="match status" value="2"/>
</dbReference>
<dbReference type="InterPro" id="IPR000504">
    <property type="entry name" value="RRM_dom"/>
</dbReference>
<dbReference type="STRING" id="37653.A0A0L8I303"/>
<sequence>MEEHVDKSRTLFVRKIPLTATNESLANKFSEVGPVKRAFVIKEKGETKKNRGFGYVTYSFRDDAVKAMETIKEFDGRNIFITFADRRNMGDSSSQKKAPPTKRVESSKYLRARTIVVSRIPKNTPLEKIEKLAKSLKKVINMEYKDAETNPTALMHFKSIREAKMALRKLDNSQFRGVTLKAIQQCNDAAYMPRKVLKMRRLIVRNLSFKVCLFTEI</sequence>
<keyword evidence="4" id="KW-0539">Nucleus</keyword>
<dbReference type="PANTHER" id="PTHR48039:SF5">
    <property type="entry name" value="RNA-BINDING PROTEIN 28"/>
    <property type="match status" value="1"/>
</dbReference>
<keyword evidence="3 5" id="KW-0694">RNA-binding</keyword>
<evidence type="ECO:0000256" key="1">
    <source>
        <dbReference type="ARBA" id="ARBA00004123"/>
    </source>
</evidence>
<dbReference type="Pfam" id="PF00076">
    <property type="entry name" value="RRM_1"/>
    <property type="match status" value="2"/>
</dbReference>
<feature type="domain" description="RRM" evidence="6">
    <location>
        <begin position="9"/>
        <end position="86"/>
    </location>
</feature>
<evidence type="ECO:0000256" key="5">
    <source>
        <dbReference type="PROSITE-ProRule" id="PRU00176"/>
    </source>
</evidence>
<evidence type="ECO:0000256" key="4">
    <source>
        <dbReference type="ARBA" id="ARBA00023242"/>
    </source>
</evidence>
<dbReference type="GO" id="GO:0005730">
    <property type="term" value="C:nucleolus"/>
    <property type="evidence" value="ECO:0007669"/>
    <property type="project" value="TreeGrafter"/>
</dbReference>
<gene>
    <name evidence="7" type="ORF">OCBIM_22038404mg</name>
</gene>
<dbReference type="OrthoDB" id="3945418at2759"/>
<proteinExistence type="predicted"/>
<dbReference type="GO" id="GO:0003729">
    <property type="term" value="F:mRNA binding"/>
    <property type="evidence" value="ECO:0007669"/>
    <property type="project" value="TreeGrafter"/>
</dbReference>
<dbReference type="SUPFAM" id="SSF54928">
    <property type="entry name" value="RNA-binding domain, RBD"/>
    <property type="match status" value="1"/>
</dbReference>
<dbReference type="PANTHER" id="PTHR48039">
    <property type="entry name" value="RNA-BINDING MOTIF PROTEIN 14B"/>
    <property type="match status" value="1"/>
</dbReference>
<dbReference type="InterPro" id="IPR051945">
    <property type="entry name" value="RRM_MRD1_RNA_proc_ribogen"/>
</dbReference>
<dbReference type="AlphaFoldDB" id="A0A0L8I303"/>
<keyword evidence="2" id="KW-0677">Repeat</keyword>
<evidence type="ECO:0000313" key="7">
    <source>
        <dbReference type="EMBL" id="KOF95430.1"/>
    </source>
</evidence>
<protein>
    <recommendedName>
        <fullName evidence="6">RRM domain-containing protein</fullName>
    </recommendedName>
</protein>
<evidence type="ECO:0000256" key="2">
    <source>
        <dbReference type="ARBA" id="ARBA00022737"/>
    </source>
</evidence>